<organism evidence="1 2">
    <name type="scientific">Adlercreutzia muris</name>
    <dbReference type="NCBI Taxonomy" id="1796610"/>
    <lineage>
        <taxon>Bacteria</taxon>
        <taxon>Bacillati</taxon>
        <taxon>Actinomycetota</taxon>
        <taxon>Coriobacteriia</taxon>
        <taxon>Eggerthellales</taxon>
        <taxon>Eggerthellaceae</taxon>
        <taxon>Adlercreutzia</taxon>
    </lineage>
</organism>
<dbReference type="AlphaFoldDB" id="A0A7C8FT75"/>
<dbReference type="Proteomes" id="UP000479639">
    <property type="component" value="Unassembled WGS sequence"/>
</dbReference>
<proteinExistence type="predicted"/>
<keyword evidence="2" id="KW-1185">Reference proteome</keyword>
<reference evidence="1 2" key="1">
    <citation type="submission" date="2019-09" db="EMBL/GenBank/DDBJ databases">
        <title>Whole genome shotgun sequencing (WGS) of Ellagibacter isourolithinifaciens DSM 104140(T) and Adlercreutzia muris DSM 29508(T).</title>
        <authorList>
            <person name="Stoll D.A."/>
            <person name="Danylec N."/>
            <person name="Huch M."/>
        </authorList>
    </citation>
    <scope>NUCLEOTIDE SEQUENCE [LARGE SCALE GENOMIC DNA]</scope>
    <source>
        <strain evidence="1 2">DSM 29508</strain>
    </source>
</reference>
<protein>
    <submittedName>
        <fullName evidence="1">DUF3791 domain-containing protein</fullName>
    </submittedName>
</protein>
<gene>
    <name evidence="1" type="ORF">F8D48_04760</name>
</gene>
<dbReference type="EMBL" id="WAJS01000012">
    <property type="protein sequence ID" value="KAB1650609.1"/>
    <property type="molecule type" value="Genomic_DNA"/>
</dbReference>
<evidence type="ECO:0000313" key="2">
    <source>
        <dbReference type="Proteomes" id="UP000479639"/>
    </source>
</evidence>
<dbReference type="RefSeq" id="WP_151430147.1">
    <property type="nucleotide sequence ID" value="NZ_CAKODJ010000001.1"/>
</dbReference>
<evidence type="ECO:0000313" key="1">
    <source>
        <dbReference type="EMBL" id="KAB1650609.1"/>
    </source>
</evidence>
<accession>A0A7C8FT75</accession>
<dbReference type="Pfam" id="PF12668">
    <property type="entry name" value="DUF3791"/>
    <property type="match status" value="1"/>
</dbReference>
<comment type="caution">
    <text evidence="1">The sequence shown here is derived from an EMBL/GenBank/DDBJ whole genome shotgun (WGS) entry which is preliminary data.</text>
</comment>
<sequence length="70" mass="8008">MRLAQKRWGLPAAEIARIFRHADVCAYISELYDLLHLSSYDRALDDVENHLAAKKCPPCCRTDLKTSTVF</sequence>
<dbReference type="InterPro" id="IPR024269">
    <property type="entry name" value="DUF3791"/>
</dbReference>
<name>A0A7C8FT75_9ACTN</name>